<protein>
    <submittedName>
        <fullName evidence="2">Peptidoglycan-binding protein LysM</fullName>
    </submittedName>
</protein>
<dbReference type="PANTHER" id="PTHR34700">
    <property type="entry name" value="POTASSIUM BINDING PROTEIN KBP"/>
    <property type="match status" value="1"/>
</dbReference>
<dbReference type="AlphaFoldDB" id="A0A0Q3SFM3"/>
<dbReference type="CDD" id="cd00118">
    <property type="entry name" value="LysM"/>
    <property type="match status" value="1"/>
</dbReference>
<reference evidence="2 3" key="1">
    <citation type="submission" date="2015-09" db="EMBL/GenBank/DDBJ databases">
        <title>Genome sequencing project for genomic taxonomy and phylogenomics of Bacillus-like bacteria.</title>
        <authorList>
            <person name="Liu B."/>
            <person name="Wang J."/>
            <person name="Zhu Y."/>
            <person name="Liu G."/>
            <person name="Chen Q."/>
            <person name="Chen Z."/>
            <person name="Lan J."/>
            <person name="Che J."/>
            <person name="Ge C."/>
            <person name="Shi H."/>
            <person name="Pan Z."/>
            <person name="Liu X."/>
        </authorList>
    </citation>
    <scope>NUCLEOTIDE SEQUENCE [LARGE SCALE GENOMIC DNA]</scope>
    <source>
        <strain evidence="2 3">FJAT-18043</strain>
    </source>
</reference>
<dbReference type="STRING" id="1637975.AN957_05200"/>
<gene>
    <name evidence="2" type="ORF">AN957_05200</name>
</gene>
<dbReference type="EMBL" id="LJIX01000006">
    <property type="protein sequence ID" value="KQL18068.1"/>
    <property type="molecule type" value="Genomic_DNA"/>
</dbReference>
<dbReference type="SMART" id="SM00257">
    <property type="entry name" value="LysM"/>
    <property type="match status" value="1"/>
</dbReference>
<dbReference type="PATRIC" id="fig|1637975.4.peg.737"/>
<dbReference type="InterPro" id="IPR018392">
    <property type="entry name" value="LysM"/>
</dbReference>
<dbReference type="Pfam" id="PF01476">
    <property type="entry name" value="LysM"/>
    <property type="match status" value="1"/>
</dbReference>
<comment type="caution">
    <text evidence="2">The sequence shown here is derived from an EMBL/GenBank/DDBJ whole genome shotgun (WGS) entry which is preliminary data.</text>
</comment>
<proteinExistence type="predicted"/>
<dbReference type="RefSeq" id="WP_053478961.1">
    <property type="nucleotide sequence ID" value="NZ_CP085712.1"/>
</dbReference>
<dbReference type="PROSITE" id="PS51782">
    <property type="entry name" value="LYSM"/>
    <property type="match status" value="1"/>
</dbReference>
<keyword evidence="3" id="KW-1185">Reference proteome</keyword>
<dbReference type="Gene3D" id="3.10.350.10">
    <property type="entry name" value="LysM domain"/>
    <property type="match status" value="1"/>
</dbReference>
<evidence type="ECO:0000313" key="2">
    <source>
        <dbReference type="EMBL" id="KQL18068.1"/>
    </source>
</evidence>
<organism evidence="2 3">
    <name type="scientific">Cytobacillus solani</name>
    <dbReference type="NCBI Taxonomy" id="1637975"/>
    <lineage>
        <taxon>Bacteria</taxon>
        <taxon>Bacillati</taxon>
        <taxon>Bacillota</taxon>
        <taxon>Bacilli</taxon>
        <taxon>Bacillales</taxon>
        <taxon>Bacillaceae</taxon>
        <taxon>Cytobacillus</taxon>
    </lineage>
</organism>
<dbReference type="InterPro" id="IPR052196">
    <property type="entry name" value="Bact_Kbp"/>
</dbReference>
<name>A0A0Q3SFM3_9BACI</name>
<evidence type="ECO:0000313" key="3">
    <source>
        <dbReference type="Proteomes" id="UP000050996"/>
    </source>
</evidence>
<dbReference type="PANTHER" id="PTHR34700:SF4">
    <property type="entry name" value="PHAGE-LIKE ELEMENT PBSX PROTEIN XKDP"/>
    <property type="match status" value="1"/>
</dbReference>
<sequence length="219" mass="24688">MNDYGIWLSFNNEAEGFQLPENPSSIEIKDANSNKTYHISGIGEINVLKDSSLTEYTFEGVFPSQKNPFMVAKRALQPEIYVDYIQKWMASKQPIRFVFTGSTFSINTLASIEAFEWKEAGGAVGDIEYKLSLKKYVHYAAQKVKVVNKAAANKQASPRPDNRASAKTYKLVKGDSLWKIAQKFLGSGSRYKEIQKLNNIKESELRKLPIGLEVKLPPK</sequence>
<evidence type="ECO:0000259" key="1">
    <source>
        <dbReference type="PROSITE" id="PS51782"/>
    </source>
</evidence>
<dbReference type="Proteomes" id="UP000050996">
    <property type="component" value="Unassembled WGS sequence"/>
</dbReference>
<accession>A0A0Q3SFM3</accession>
<feature type="domain" description="LysM" evidence="1">
    <location>
        <begin position="167"/>
        <end position="216"/>
    </location>
</feature>
<dbReference type="SUPFAM" id="SSF54106">
    <property type="entry name" value="LysM domain"/>
    <property type="match status" value="1"/>
</dbReference>
<dbReference type="InterPro" id="IPR036779">
    <property type="entry name" value="LysM_dom_sf"/>
</dbReference>